<dbReference type="RefSeq" id="WP_284292831.1">
    <property type="nucleotide sequence ID" value="NZ_BSUK01000001.1"/>
</dbReference>
<evidence type="ECO:0000313" key="1">
    <source>
        <dbReference type="EMBL" id="GMA23927.1"/>
    </source>
</evidence>
<name>A0ABQ6I131_9MICO</name>
<sequence length="82" mass="9339">MEEAIVNAFPVWSRAPRDLTNAVNRVLLLRNRVAHLEPLLNTNNVQAQLTNMRIVLEAVDPLLAQWAMGWQRITATIRARPV</sequence>
<reference evidence="2" key="1">
    <citation type="journal article" date="2019" name="Int. J. Syst. Evol. Microbiol.">
        <title>The Global Catalogue of Microorganisms (GCM) 10K type strain sequencing project: providing services to taxonomists for standard genome sequencing and annotation.</title>
        <authorList>
            <consortium name="The Broad Institute Genomics Platform"/>
            <consortium name="The Broad Institute Genome Sequencing Center for Infectious Disease"/>
            <person name="Wu L."/>
            <person name="Ma J."/>
        </authorList>
    </citation>
    <scope>NUCLEOTIDE SEQUENCE [LARGE SCALE GENOMIC DNA]</scope>
    <source>
        <strain evidence="2">NBRC 106348</strain>
    </source>
</reference>
<keyword evidence="2" id="KW-1185">Reference proteome</keyword>
<evidence type="ECO:0000313" key="2">
    <source>
        <dbReference type="Proteomes" id="UP001157091"/>
    </source>
</evidence>
<evidence type="ECO:0008006" key="3">
    <source>
        <dbReference type="Google" id="ProtNLM"/>
    </source>
</evidence>
<dbReference type="EMBL" id="BSUK01000001">
    <property type="protein sequence ID" value="GMA23927.1"/>
    <property type="molecule type" value="Genomic_DNA"/>
</dbReference>
<comment type="caution">
    <text evidence="1">The sequence shown here is derived from an EMBL/GenBank/DDBJ whole genome shotgun (WGS) entry which is preliminary data.</text>
</comment>
<organism evidence="1 2">
    <name type="scientific">Luteimicrobium album</name>
    <dbReference type="NCBI Taxonomy" id="1054550"/>
    <lineage>
        <taxon>Bacteria</taxon>
        <taxon>Bacillati</taxon>
        <taxon>Actinomycetota</taxon>
        <taxon>Actinomycetes</taxon>
        <taxon>Micrococcales</taxon>
        <taxon>Luteimicrobium</taxon>
    </lineage>
</organism>
<accession>A0ABQ6I131</accession>
<proteinExistence type="predicted"/>
<protein>
    <recommendedName>
        <fullName evidence="3">RiboL-PSP-HEPN domain-containing protein</fullName>
    </recommendedName>
</protein>
<dbReference type="Proteomes" id="UP001157091">
    <property type="component" value="Unassembled WGS sequence"/>
</dbReference>
<gene>
    <name evidence="1" type="ORF">GCM10025864_16860</name>
</gene>